<dbReference type="Proteomes" id="UP000634608">
    <property type="component" value="Unassembled WGS sequence"/>
</dbReference>
<evidence type="ECO:0000313" key="8">
    <source>
        <dbReference type="EMBL" id="SST18343.1"/>
    </source>
</evidence>
<dbReference type="GeneID" id="92893021"/>
<dbReference type="RefSeq" id="WP_001003671.1">
    <property type="nucleotide sequence ID" value="NZ_AP024415.1"/>
</dbReference>
<evidence type="ECO:0000256" key="1">
    <source>
        <dbReference type="SAM" id="MobiDB-lite"/>
    </source>
</evidence>
<feature type="compositionally biased region" description="Basic and acidic residues" evidence="1">
    <location>
        <begin position="219"/>
        <end position="232"/>
    </location>
</feature>
<evidence type="ECO:0000313" key="6">
    <source>
        <dbReference type="EMBL" id="PRN30954.1"/>
    </source>
</evidence>
<dbReference type="OrthoDB" id="6708516at2"/>
<accession>A0A059ZQM8</accession>
<dbReference type="EMBL" id="PUDN01000114">
    <property type="protein sequence ID" value="PQH48468.1"/>
    <property type="molecule type" value="Genomic_DNA"/>
</dbReference>
<evidence type="ECO:0000313" key="7">
    <source>
        <dbReference type="EMBL" id="QNV20855.1"/>
    </source>
</evidence>
<dbReference type="EMBL" id="NEPB01000058">
    <property type="protein sequence ID" value="PRN30954.1"/>
    <property type="molecule type" value="Genomic_DNA"/>
</dbReference>
<proteinExistence type="predicted"/>
<evidence type="ECO:0000313" key="9">
    <source>
        <dbReference type="Proteomes" id="UP000237823"/>
    </source>
</evidence>
<reference evidence="7 12" key="6">
    <citation type="submission" date="2020-09" db="EMBL/GenBank/DDBJ databases">
        <title>Carbapenem-Resistant Acinetobacter baumannii devoid of typical resistance factors.</title>
        <authorList>
            <person name="Hoffmann M."/>
            <person name="Luo Y."/>
            <person name="Strain E."/>
            <person name="Rand H."/>
            <person name="Javkar K.G."/>
        </authorList>
    </citation>
    <scope>NUCLEOTIDE SEQUENCE [LARGE SCALE GENOMIC DNA]</scope>
    <source>
        <strain evidence="7 12">CFSAN093705</strain>
    </source>
</reference>
<dbReference type="EMBL" id="VMBB01000037">
    <property type="protein sequence ID" value="MDR8262385.1"/>
    <property type="molecule type" value="Genomic_DNA"/>
</dbReference>
<evidence type="ECO:0000313" key="2">
    <source>
        <dbReference type="EMBL" id="MBD0220884.1"/>
    </source>
</evidence>
<sequence>MNELAPFESFLKELIAAYRTKYAVQFNKNFPVEGKNAVPMQIVEQQLAKALVGVTPNQLQRGLALFYASTNTYMPNFAEFRAMCMGDDWWSAEKAWVKACEYTQISQHKKVTLPDGREQNQEITTLTKFVLDQVYLLIQDGEMYKAKMEFIKIYDEYKAEAQLKGKTQAWYQEPILLAQKNEQKVHIPVSNEEAQKHLKSLMERLKINGRKPAPVQKLQAKEKEPELAKELGPDPFDNPYEYAEMCRREGMPIPRNILQLIEGANV</sequence>
<evidence type="ECO:0000313" key="12">
    <source>
        <dbReference type="Proteomes" id="UP000516419"/>
    </source>
</evidence>
<reference evidence="8 11" key="3">
    <citation type="submission" date="2018-07" db="EMBL/GenBank/DDBJ databases">
        <authorList>
            <consortium name="Pathogen Informatics"/>
        </authorList>
    </citation>
    <scope>NUCLEOTIDE SEQUENCE [LARGE SCALE GENOMIC DNA]</scope>
    <source>
        <strain evidence="8 11">4300STDY7045823</strain>
    </source>
</reference>
<evidence type="ECO:0000313" key="10">
    <source>
        <dbReference type="Proteomes" id="UP000239276"/>
    </source>
</evidence>
<dbReference type="EMBL" id="CP061525">
    <property type="protein sequence ID" value="QNV20855.1"/>
    <property type="molecule type" value="Genomic_DNA"/>
</dbReference>
<dbReference type="Proteomes" id="UP000516419">
    <property type="component" value="Chromosome"/>
</dbReference>
<evidence type="ECO:0000313" key="13">
    <source>
        <dbReference type="Proteomes" id="UP000634608"/>
    </source>
</evidence>
<dbReference type="AlphaFoldDB" id="A0A059ZQM8"/>
<organism evidence="2 13">
    <name type="scientific">Acinetobacter baumannii</name>
    <dbReference type="NCBI Taxonomy" id="470"/>
    <lineage>
        <taxon>Bacteria</taxon>
        <taxon>Pseudomonadati</taxon>
        <taxon>Pseudomonadota</taxon>
        <taxon>Gammaproteobacteria</taxon>
        <taxon>Moraxellales</taxon>
        <taxon>Moraxellaceae</taxon>
        <taxon>Acinetobacter</taxon>
        <taxon>Acinetobacter calcoaceticus/baumannii complex</taxon>
    </lineage>
</organism>
<evidence type="ECO:0000313" key="4">
    <source>
        <dbReference type="EMBL" id="MDR8431499.1"/>
    </source>
</evidence>
<name>A0A059ZQM8_ACIBA</name>
<reference evidence="3" key="4">
    <citation type="submission" date="2019-07" db="EMBL/GenBank/DDBJ databases">
        <title>Biological characteristics of mucoid Acinetobacter baumannii from a general hospital in China.</title>
        <authorList>
            <person name="Hua X."/>
            <person name="Yu Y."/>
        </authorList>
    </citation>
    <scope>NUCLEOTIDE SEQUENCE [LARGE SCALE GENOMIC DNA]</scope>
    <source>
        <strain evidence="3">N41</strain>
        <strain evidence="4">N8</strain>
    </source>
</reference>
<reference evidence="6 9" key="1">
    <citation type="submission" date="2017-04" db="EMBL/GenBank/DDBJ databases">
        <title>Comparison of Acinetobacter baumannii whole genome sequences from two major hospitals in Kuwait.</title>
        <authorList>
            <person name="Nasser K."/>
            <person name="Habibi N."/>
            <person name="Khan M.W."/>
            <person name="Purohit P."/>
            <person name="Al-Obaid I."/>
            <person name="Dhar R."/>
            <person name="Al-Fouzan W."/>
            <person name="Mustafa A.S."/>
        </authorList>
    </citation>
    <scope>NUCLEOTIDE SEQUENCE [LARGE SCALE GENOMIC DNA]</scope>
    <source>
        <strain evidence="6 9">KUFAR57</strain>
    </source>
</reference>
<dbReference type="Proteomes" id="UP000237823">
    <property type="component" value="Unassembled WGS sequence"/>
</dbReference>
<evidence type="ECO:0000313" key="3">
    <source>
        <dbReference type="EMBL" id="MDR8262385.1"/>
    </source>
</evidence>
<dbReference type="Proteomes" id="UP000252694">
    <property type="component" value="Unassembled WGS sequence"/>
</dbReference>
<dbReference type="EMBL" id="VMAF01000012">
    <property type="protein sequence ID" value="MDR8431499.1"/>
    <property type="molecule type" value="Genomic_DNA"/>
</dbReference>
<protein>
    <submittedName>
        <fullName evidence="2">Uncharacterized protein</fullName>
    </submittedName>
</protein>
<dbReference type="EMBL" id="JACSVK010000034">
    <property type="protein sequence ID" value="MBD0220884.1"/>
    <property type="molecule type" value="Genomic_DNA"/>
</dbReference>
<dbReference type="EMBL" id="UFMQ01000002">
    <property type="protein sequence ID" value="SST18343.1"/>
    <property type="molecule type" value="Genomic_DNA"/>
</dbReference>
<evidence type="ECO:0000313" key="5">
    <source>
        <dbReference type="EMBL" id="PQH48468.1"/>
    </source>
</evidence>
<reference evidence="2" key="5">
    <citation type="submission" date="2020-08" db="EMBL/GenBank/DDBJ databases">
        <title>Diversity of carbapenem-resistant Acinetobacter baumannii and bacteriophage-mediated spread of the Oxa23 carbapenemase.</title>
        <authorList>
            <person name="Abouelfetouh A."/>
            <person name="Mattock J."/>
            <person name="Turner D."/>
            <person name="Li E."/>
            <person name="Evans B.A."/>
        </authorList>
    </citation>
    <scope>NUCLEOTIDE SEQUENCE</scope>
    <source>
        <strain evidence="2">A86</strain>
    </source>
</reference>
<gene>
    <name evidence="6" type="ORF">B9W25_17245</name>
    <name evidence="5" type="ORF">C5U34_16840</name>
    <name evidence="4" type="ORF">FPK63_10475</name>
    <name evidence="3" type="ORF">FPK87_18220</name>
    <name evidence="7" type="ORF">FQZ18_13970</name>
    <name evidence="2" type="ORF">IAG11_13350</name>
    <name evidence="8" type="ORF">SAMEA104305318_00743</name>
</gene>
<reference evidence="5 10" key="2">
    <citation type="journal article" date="2018" name="J. Antimicrob. Chemother.">
        <title>Phylogenomics of colistin-susceptible and resistant XDR Acinetobacter baumannii.</title>
        <authorList>
            <person name="Mustapha M."/>
            <person name="Li B."/>
            <person name="Pacey M.P."/>
            <person name="Mettus R.T."/>
            <person name="McElheny C.L."/>
            <person name="Ernst R.K."/>
            <person name="Cooper V.S."/>
            <person name="Doi Y."/>
        </authorList>
    </citation>
    <scope>NUCLEOTIDE SEQUENCE [LARGE SCALE GENOMIC DNA]</scope>
    <source>
        <strain evidence="5 10">R20</strain>
    </source>
</reference>
<dbReference type="KEGG" id="abw:BL01_18735"/>
<dbReference type="SMR" id="A0A059ZQM8"/>
<dbReference type="Proteomes" id="UP000239276">
    <property type="component" value="Unassembled WGS sequence"/>
</dbReference>
<feature type="region of interest" description="Disordered" evidence="1">
    <location>
        <begin position="212"/>
        <end position="234"/>
    </location>
</feature>
<evidence type="ECO:0000313" key="11">
    <source>
        <dbReference type="Proteomes" id="UP000252694"/>
    </source>
</evidence>